<evidence type="ECO:0000313" key="2">
    <source>
        <dbReference type="EMBL" id="AYQ55323.1"/>
    </source>
</evidence>
<feature type="transmembrane region" description="Helical" evidence="1">
    <location>
        <begin position="118"/>
        <end position="141"/>
    </location>
</feature>
<dbReference type="EMBL" id="CP017686">
    <property type="protein sequence ID" value="AYQ55323.1"/>
    <property type="molecule type" value="Genomic_DNA"/>
</dbReference>
<feature type="transmembrane region" description="Helical" evidence="1">
    <location>
        <begin position="147"/>
        <end position="164"/>
    </location>
</feature>
<keyword evidence="1" id="KW-1133">Transmembrane helix</keyword>
<evidence type="ECO:0000313" key="3">
    <source>
        <dbReference type="Proteomes" id="UP000273278"/>
    </source>
</evidence>
<dbReference type="Proteomes" id="UP000273278">
    <property type="component" value="Chromosome"/>
</dbReference>
<proteinExistence type="predicted"/>
<sequence length="167" mass="17607">MLPDGSSVCKECGYRIGRGLRDSLCEEQPTDDPVRTSSSTRAVKHEVTVVAGIALSLTMVVSLFLEWLGPGISGLGLVMDGPDIGRASDVFCFVPLAIAVIGVFLTVHFAFGIGPRSAVFPLGIVCAALVVMFCAEVGWNYIYSTGIGAYTAMLSSAITAMLGLRRL</sequence>
<feature type="transmembrane region" description="Helical" evidence="1">
    <location>
        <begin position="88"/>
        <end position="111"/>
    </location>
</feature>
<feature type="transmembrane region" description="Helical" evidence="1">
    <location>
        <begin position="47"/>
        <end position="68"/>
    </location>
</feature>
<gene>
    <name evidence="2" type="ORF">BKD89_05865</name>
</gene>
<accession>A0A3G3IHJ0</accession>
<keyword evidence="1" id="KW-0812">Transmembrane</keyword>
<dbReference type="OMA" id="SCTECGH"/>
<dbReference type="AlphaFoldDB" id="A0A3G3IHJ0"/>
<reference evidence="2 3" key="1">
    <citation type="submission" date="2016-10" db="EMBL/GenBank/DDBJ databases">
        <title>Complete genome of the TMA-utilizing, human hosted archaeon Methanomethylophilus alvus Gen. nov, sp. nov., strain Mx-05, derived from a pure culture.</title>
        <authorList>
            <person name="Brugere J.-F."/>
            <person name="Ben Hania W."/>
            <person name="Chaudhary P.P."/>
            <person name="Gaci N."/>
            <person name="Borrel G."/>
            <person name="Cao Van Tuat L."/>
            <person name="Fardeau M.-L."/>
            <person name="Harris H.M.B."/>
            <person name="O'Toole P.W."/>
            <person name="Ollivier B."/>
        </authorList>
    </citation>
    <scope>NUCLEOTIDE SEQUENCE [LARGE SCALE GENOMIC DNA]</scope>
    <source>
        <strain evidence="2 3">Mx-05</strain>
    </source>
</reference>
<evidence type="ECO:0000256" key="1">
    <source>
        <dbReference type="SAM" id="Phobius"/>
    </source>
</evidence>
<name>A0A3G3IHJ0_9ARCH</name>
<organism evidence="2 3">
    <name type="scientific">Methanomethylophilus alvi</name>
    <dbReference type="NCBI Taxonomy" id="1291540"/>
    <lineage>
        <taxon>Archaea</taxon>
        <taxon>Methanobacteriati</taxon>
        <taxon>Thermoplasmatota</taxon>
        <taxon>Thermoplasmata</taxon>
        <taxon>Methanomassiliicoccales</taxon>
        <taxon>Methanomethylophilaceae</taxon>
        <taxon>Methanomethylophilus</taxon>
    </lineage>
</organism>
<protein>
    <submittedName>
        <fullName evidence="2">Uncharacterized protein</fullName>
    </submittedName>
</protein>
<keyword evidence="1" id="KW-0472">Membrane</keyword>